<dbReference type="RefSeq" id="XP_033650145.1">
    <property type="nucleotide sequence ID" value="XM_033800433.1"/>
</dbReference>
<name>A0A6A6JAF4_WESOR</name>
<dbReference type="Gene3D" id="6.10.280.230">
    <property type="match status" value="1"/>
</dbReference>
<evidence type="ECO:0000313" key="3">
    <source>
        <dbReference type="Proteomes" id="UP000800097"/>
    </source>
</evidence>
<dbReference type="GeneID" id="54553608"/>
<dbReference type="AlphaFoldDB" id="A0A6A6JAF4"/>
<dbReference type="OrthoDB" id="5407351at2759"/>
<proteinExistence type="predicted"/>
<sequence>MADSLCGPSNALQNFQKHTSVDRTLQQDRLTSRQSPIQGFRSAPGPNAGILDPEFDAFQAGRSGPPPLQHGLPFHSPPAVAPQFAQVPQTPDWASDFQRLNISHPQPLPIQQHRSQPASSAPAAWHKNFLRQQAPAAQAPIQQQSMFGGIPRQTTMGWTGPSFQHTSTYGVMGGVPLSETAQGKQRVEEDVSLYDDAAFERAFEQAHRDAMLEVDEQWKYEALPRQGDEDPVLRSLPEPLYLMMKIAETARQNGLTSTGDLLDRLEMLEQTTQIGHECLPVVVQGLKYWLDHGVTGQDPASKAFVENLEGLLQSLNERIMSEYPLQTQTGVLNGPQSWQEFVNSLPLQDRSLYTRDSLPAPDTHQPVEEQQKTEQQFPRNDNDELAVTAGKLLERVADNQSEKFQKSQFLELMRRLRDREVVVQGDKMVEVSSTPCSTSPTPASVFTPTGNASASLSPNAYASRSRSPAVPAPATVIPDVDRSILDHAATDFELPVDSEQEFGVGGKDV</sequence>
<feature type="region of interest" description="Disordered" evidence="1">
    <location>
        <begin position="448"/>
        <end position="474"/>
    </location>
</feature>
<feature type="compositionally biased region" description="Polar residues" evidence="1">
    <location>
        <begin position="448"/>
        <end position="466"/>
    </location>
</feature>
<evidence type="ECO:0000313" key="2">
    <source>
        <dbReference type="EMBL" id="KAF2272606.1"/>
    </source>
</evidence>
<feature type="region of interest" description="Disordered" evidence="1">
    <location>
        <begin position="1"/>
        <end position="48"/>
    </location>
</feature>
<evidence type="ECO:0000256" key="1">
    <source>
        <dbReference type="SAM" id="MobiDB-lite"/>
    </source>
</evidence>
<dbReference type="Proteomes" id="UP000800097">
    <property type="component" value="Unassembled WGS sequence"/>
</dbReference>
<organism evidence="2 3">
    <name type="scientific">Westerdykella ornata</name>
    <dbReference type="NCBI Taxonomy" id="318751"/>
    <lineage>
        <taxon>Eukaryota</taxon>
        <taxon>Fungi</taxon>
        <taxon>Dikarya</taxon>
        <taxon>Ascomycota</taxon>
        <taxon>Pezizomycotina</taxon>
        <taxon>Dothideomycetes</taxon>
        <taxon>Pleosporomycetidae</taxon>
        <taxon>Pleosporales</taxon>
        <taxon>Sporormiaceae</taxon>
        <taxon>Westerdykella</taxon>
    </lineage>
</organism>
<accession>A0A6A6JAF4</accession>
<feature type="compositionally biased region" description="Polar residues" evidence="1">
    <location>
        <begin position="10"/>
        <end position="37"/>
    </location>
</feature>
<reference evidence="2" key="1">
    <citation type="journal article" date="2020" name="Stud. Mycol.">
        <title>101 Dothideomycetes genomes: a test case for predicting lifestyles and emergence of pathogens.</title>
        <authorList>
            <person name="Haridas S."/>
            <person name="Albert R."/>
            <person name="Binder M."/>
            <person name="Bloem J."/>
            <person name="Labutti K."/>
            <person name="Salamov A."/>
            <person name="Andreopoulos B."/>
            <person name="Baker S."/>
            <person name="Barry K."/>
            <person name="Bills G."/>
            <person name="Bluhm B."/>
            <person name="Cannon C."/>
            <person name="Castanera R."/>
            <person name="Culley D."/>
            <person name="Daum C."/>
            <person name="Ezra D."/>
            <person name="Gonzalez J."/>
            <person name="Henrissat B."/>
            <person name="Kuo A."/>
            <person name="Liang C."/>
            <person name="Lipzen A."/>
            <person name="Lutzoni F."/>
            <person name="Magnuson J."/>
            <person name="Mondo S."/>
            <person name="Nolan M."/>
            <person name="Ohm R."/>
            <person name="Pangilinan J."/>
            <person name="Park H.-J."/>
            <person name="Ramirez L."/>
            <person name="Alfaro M."/>
            <person name="Sun H."/>
            <person name="Tritt A."/>
            <person name="Yoshinaga Y."/>
            <person name="Zwiers L.-H."/>
            <person name="Turgeon B."/>
            <person name="Goodwin S."/>
            <person name="Spatafora J."/>
            <person name="Crous P."/>
            <person name="Grigoriev I."/>
        </authorList>
    </citation>
    <scope>NUCLEOTIDE SEQUENCE</scope>
    <source>
        <strain evidence="2">CBS 379.55</strain>
    </source>
</reference>
<gene>
    <name evidence="2" type="ORF">EI97DRAFT_452956</name>
</gene>
<protein>
    <submittedName>
        <fullName evidence="2">Uncharacterized protein</fullName>
    </submittedName>
</protein>
<keyword evidence="3" id="KW-1185">Reference proteome</keyword>
<feature type="region of interest" description="Disordered" evidence="1">
    <location>
        <begin position="354"/>
        <end position="382"/>
    </location>
</feature>
<dbReference type="EMBL" id="ML986519">
    <property type="protein sequence ID" value="KAF2272606.1"/>
    <property type="molecule type" value="Genomic_DNA"/>
</dbReference>